<evidence type="ECO:0000313" key="2">
    <source>
        <dbReference type="Proteomes" id="UP000198582"/>
    </source>
</evidence>
<accession>A0A1H8W1K4</accession>
<dbReference type="OrthoDB" id="3818889at2"/>
<gene>
    <name evidence="1" type="ORF">SAMN04489732_104472</name>
</gene>
<dbReference type="STRING" id="394193.SAMN04489732_104472"/>
<dbReference type="EMBL" id="FOEF01000004">
    <property type="protein sequence ID" value="SEP21485.1"/>
    <property type="molecule type" value="Genomic_DNA"/>
</dbReference>
<reference evidence="1 2" key="1">
    <citation type="submission" date="2016-10" db="EMBL/GenBank/DDBJ databases">
        <authorList>
            <person name="de Groot N.N."/>
        </authorList>
    </citation>
    <scope>NUCLEOTIDE SEQUENCE [LARGE SCALE GENOMIC DNA]</scope>
    <source>
        <strain evidence="1 2">DSM 44993</strain>
    </source>
</reference>
<organism evidence="1 2">
    <name type="scientific">Amycolatopsis saalfeldensis</name>
    <dbReference type="NCBI Taxonomy" id="394193"/>
    <lineage>
        <taxon>Bacteria</taxon>
        <taxon>Bacillati</taxon>
        <taxon>Actinomycetota</taxon>
        <taxon>Actinomycetes</taxon>
        <taxon>Pseudonocardiales</taxon>
        <taxon>Pseudonocardiaceae</taxon>
        <taxon>Amycolatopsis</taxon>
    </lineage>
</organism>
<keyword evidence="2" id="KW-1185">Reference proteome</keyword>
<proteinExistence type="predicted"/>
<sequence>MTGDLGVSAIADYLRETGWQRRPLQWRGASIWTREGADVLVPARDGMGDGDLRVREILDVLAAVEDRAPGEIAQDIGSAPADTQQLTIFPPGRASGFASLRQTLGVLAGLGETFLEATRAVFRRNPAAFGDGTAEDVDGFMAGIQIGAGRPGSYIIPVQVPLDGPEGPRPPLGRLVTRELHSAVSFLSGRKEPLPGPLSPALCDALAGLADESGERPFEIGFGWSRRLPSDMPAATYRFEEDSGPRFRATAEKLRHAESSAVLRQSTASASDIGLARHVITATGLIETLHRDQPDGDQWTIDVRADSPLTGTSRRVLHVQLPDRAVYEAALAAHRQERRVRLAGDVTIHPRRTELRVADATGFDVLD</sequence>
<evidence type="ECO:0000313" key="1">
    <source>
        <dbReference type="EMBL" id="SEP21485.1"/>
    </source>
</evidence>
<name>A0A1H8W1K4_9PSEU</name>
<dbReference type="Proteomes" id="UP000198582">
    <property type="component" value="Unassembled WGS sequence"/>
</dbReference>
<dbReference type="AlphaFoldDB" id="A0A1H8W1K4"/>
<dbReference type="RefSeq" id="WP_091617021.1">
    <property type="nucleotide sequence ID" value="NZ_FOEF01000004.1"/>
</dbReference>
<protein>
    <submittedName>
        <fullName evidence="1">Uncharacterized protein</fullName>
    </submittedName>
</protein>